<dbReference type="PANTHER" id="PTHR42840">
    <property type="entry name" value="NAD(P)-BINDING ROSSMANN-FOLD SUPERFAMILY PROTEIN-RELATED"/>
    <property type="match status" value="1"/>
</dbReference>
<dbReference type="Gene3D" id="3.30.360.10">
    <property type="entry name" value="Dihydrodipicolinate Reductase, domain 2"/>
    <property type="match status" value="1"/>
</dbReference>
<dbReference type="SUPFAM" id="SSF51735">
    <property type="entry name" value="NAD(P)-binding Rossmann-fold domains"/>
    <property type="match status" value="1"/>
</dbReference>
<accession>A0A317CLD2</accession>
<dbReference type="InterPro" id="IPR030827">
    <property type="entry name" value="Myo_inos_IolG"/>
</dbReference>
<proteinExistence type="inferred from homology"/>
<dbReference type="InterPro" id="IPR000683">
    <property type="entry name" value="Gfo/Idh/MocA-like_OxRdtase_N"/>
</dbReference>
<dbReference type="EMBL" id="QGKL01000006">
    <property type="protein sequence ID" value="PWQ99385.1"/>
    <property type="molecule type" value="Genomic_DNA"/>
</dbReference>
<dbReference type="InterPro" id="IPR055170">
    <property type="entry name" value="GFO_IDH_MocA-like_dom"/>
</dbReference>
<evidence type="ECO:0000259" key="3">
    <source>
        <dbReference type="Pfam" id="PF01408"/>
    </source>
</evidence>
<dbReference type="NCBIfam" id="TIGR04380">
    <property type="entry name" value="myo_inos_iolG"/>
    <property type="match status" value="1"/>
</dbReference>
<dbReference type="Proteomes" id="UP000245506">
    <property type="component" value="Unassembled WGS sequence"/>
</dbReference>
<evidence type="ECO:0000259" key="4">
    <source>
        <dbReference type="Pfam" id="PF22725"/>
    </source>
</evidence>
<keyword evidence="2" id="KW-0560">Oxidoreductase</keyword>
<dbReference type="GO" id="GO:0016491">
    <property type="term" value="F:oxidoreductase activity"/>
    <property type="evidence" value="ECO:0007669"/>
    <property type="project" value="UniProtKB-KW"/>
</dbReference>
<evidence type="ECO:0000256" key="1">
    <source>
        <dbReference type="ARBA" id="ARBA00010928"/>
    </source>
</evidence>
<dbReference type="SUPFAM" id="SSF55347">
    <property type="entry name" value="Glyceraldehyde-3-phosphate dehydrogenase-like, C-terminal domain"/>
    <property type="match status" value="1"/>
</dbReference>
<dbReference type="Gene3D" id="3.40.50.720">
    <property type="entry name" value="NAD(P)-binding Rossmann-like Domain"/>
    <property type="match status" value="1"/>
</dbReference>
<dbReference type="InterPro" id="IPR036291">
    <property type="entry name" value="NAD(P)-bd_dom_sf"/>
</dbReference>
<organism evidence="5 6">
    <name type="scientific">Leucothrix arctica</name>
    <dbReference type="NCBI Taxonomy" id="1481894"/>
    <lineage>
        <taxon>Bacteria</taxon>
        <taxon>Pseudomonadati</taxon>
        <taxon>Pseudomonadota</taxon>
        <taxon>Gammaproteobacteria</taxon>
        <taxon>Thiotrichales</taxon>
        <taxon>Thiotrichaceae</taxon>
        <taxon>Leucothrix</taxon>
    </lineage>
</organism>
<reference evidence="5 6" key="1">
    <citation type="submission" date="2018-05" db="EMBL/GenBank/DDBJ databases">
        <title>Leucothrix arctica sp. nov., isolated from Arctic seawater.</title>
        <authorList>
            <person name="Choi A."/>
            <person name="Baek K."/>
        </authorList>
    </citation>
    <scope>NUCLEOTIDE SEQUENCE [LARGE SCALE GENOMIC DNA]</scope>
    <source>
        <strain evidence="5 6">IMCC9719</strain>
    </source>
</reference>
<keyword evidence="6" id="KW-1185">Reference proteome</keyword>
<gene>
    <name evidence="5" type="primary">iolG</name>
    <name evidence="5" type="ORF">DKT75_01415</name>
</gene>
<dbReference type="Pfam" id="PF22725">
    <property type="entry name" value="GFO_IDH_MocA_C3"/>
    <property type="match status" value="1"/>
</dbReference>
<feature type="domain" description="Gfo/Idh/MocA-like oxidoreductase N-terminal" evidence="3">
    <location>
        <begin position="2"/>
        <end position="118"/>
    </location>
</feature>
<feature type="domain" description="GFO/IDH/MocA-like oxidoreductase" evidence="4">
    <location>
        <begin position="127"/>
        <end position="248"/>
    </location>
</feature>
<dbReference type="AlphaFoldDB" id="A0A317CLD2"/>
<sequence length="332" mass="36294">MINFALLGAGRIGSIHGANVARHPEANLVGLYDPFQDNADRLSAELGCKQMTLDEIFSSDEIDAILICSATDTHADFIERAVANNKHVFCEKPIDLSLQRVRDCCVSVAATDCKALVAFNRRFDPNFQLLQQQCTQGVIGDIEMVNIISKDPSPPPIEYIKTSGGLFRDMTIHDFDVARFMLGEEIVNVSAHASCLVDSDIAKAGDVDTAMITLKTASGKLAQITNSRRASYGYDQRVEVHGSKGMLETRNINESSVTAHTATGVNGPKPLHFFLERYEAAYQSEIDTFIRSLKGETVSFPTMNDGLQALLIADAALLSYQQGRTVKVSEIT</sequence>
<comment type="similarity">
    <text evidence="1">Belongs to the Gfo/Idh/MocA family.</text>
</comment>
<dbReference type="RefSeq" id="WP_109821651.1">
    <property type="nucleotide sequence ID" value="NZ_QGKL01000006.1"/>
</dbReference>
<name>A0A317CLD2_9GAMM</name>
<dbReference type="GO" id="GO:0000166">
    <property type="term" value="F:nucleotide binding"/>
    <property type="evidence" value="ECO:0007669"/>
    <property type="project" value="InterPro"/>
</dbReference>
<evidence type="ECO:0000313" key="6">
    <source>
        <dbReference type="Proteomes" id="UP000245506"/>
    </source>
</evidence>
<evidence type="ECO:0000313" key="5">
    <source>
        <dbReference type="EMBL" id="PWQ99385.1"/>
    </source>
</evidence>
<comment type="caution">
    <text evidence="5">The sequence shown here is derived from an EMBL/GenBank/DDBJ whole genome shotgun (WGS) entry which is preliminary data.</text>
</comment>
<dbReference type="Pfam" id="PF01408">
    <property type="entry name" value="GFO_IDH_MocA"/>
    <property type="match status" value="1"/>
</dbReference>
<evidence type="ECO:0000256" key="2">
    <source>
        <dbReference type="ARBA" id="ARBA00023002"/>
    </source>
</evidence>
<dbReference type="OrthoDB" id="9801953at2"/>
<protein>
    <submittedName>
        <fullName evidence="5">Inositol 2-dehydrogenase</fullName>
    </submittedName>
</protein>
<dbReference type="PANTHER" id="PTHR42840:SF3">
    <property type="entry name" value="BINDING ROSSMANN FOLD OXIDOREDUCTASE, PUTATIVE (AFU_ORTHOLOGUE AFUA_2G10240)-RELATED"/>
    <property type="match status" value="1"/>
</dbReference>